<protein>
    <submittedName>
        <fullName evidence="1">Uncharacterized protein</fullName>
    </submittedName>
</protein>
<evidence type="ECO:0000313" key="1">
    <source>
        <dbReference type="EMBL" id="USC51231.1"/>
    </source>
</evidence>
<name>A0ABY4VAI1_STRFL</name>
<dbReference type="EMBL" id="CP098609">
    <property type="protein sequence ID" value="USC51231.1"/>
    <property type="molecule type" value="Genomic_DNA"/>
</dbReference>
<proteinExistence type="predicted"/>
<organism evidence="1 2">
    <name type="scientific">Streptomyces filamentosus</name>
    <name type="common">Streptomyces roseosporus</name>
    <dbReference type="NCBI Taxonomy" id="67294"/>
    <lineage>
        <taxon>Bacteria</taxon>
        <taxon>Bacillati</taxon>
        <taxon>Actinomycetota</taxon>
        <taxon>Actinomycetes</taxon>
        <taxon>Kitasatosporales</taxon>
        <taxon>Streptomycetaceae</taxon>
        <taxon>Streptomyces</taxon>
    </lineage>
</organism>
<evidence type="ECO:0000313" key="2">
    <source>
        <dbReference type="Proteomes" id="UP001056079"/>
    </source>
</evidence>
<accession>A0ABY4VAI1</accession>
<sequence length="55" mass="6130">MTLPVISRPVPPACPLPVQREQLLVGQLAVAGHVLLHRRLRDPVLQYLPGAQMQR</sequence>
<gene>
    <name evidence="1" type="ORF">K7395_33090</name>
</gene>
<keyword evidence="2" id="KW-1185">Reference proteome</keyword>
<reference evidence="1" key="1">
    <citation type="submission" date="2021-08" db="EMBL/GenBank/DDBJ databases">
        <title>DNA methylation of m4C regulates biosynthesis of daptomycin in Streptomyces roseosporus L30.</title>
        <authorList>
            <person name="Fang J.-L."/>
        </authorList>
    </citation>
    <scope>NUCLEOTIDE SEQUENCE</scope>
    <source>
        <strain evidence="1">L30</strain>
    </source>
</reference>
<dbReference type="Proteomes" id="UP001056079">
    <property type="component" value="Chromosome"/>
</dbReference>